<dbReference type="Proteomes" id="UP001152797">
    <property type="component" value="Unassembled WGS sequence"/>
</dbReference>
<evidence type="ECO:0000256" key="4">
    <source>
        <dbReference type="ARBA" id="ARBA00022759"/>
    </source>
</evidence>
<gene>
    <name evidence="8" type="ORF">C1SCF055_LOCUS20880</name>
</gene>
<keyword evidence="10" id="KW-1185">Reference proteome</keyword>
<keyword evidence="1" id="KW-0808">Transferase</keyword>
<evidence type="ECO:0000256" key="3">
    <source>
        <dbReference type="ARBA" id="ARBA00022722"/>
    </source>
</evidence>
<dbReference type="Gene3D" id="3.30.420.10">
    <property type="entry name" value="Ribonuclease H-like superfamily/Ribonuclease H"/>
    <property type="match status" value="1"/>
</dbReference>
<dbReference type="InterPro" id="IPR001584">
    <property type="entry name" value="Integrase_cat-core"/>
</dbReference>
<dbReference type="SUPFAM" id="SSF53098">
    <property type="entry name" value="Ribonuclease H-like"/>
    <property type="match status" value="1"/>
</dbReference>
<feature type="region of interest" description="Disordered" evidence="6">
    <location>
        <begin position="2170"/>
        <end position="2258"/>
    </location>
</feature>
<dbReference type="InterPro" id="IPR013103">
    <property type="entry name" value="RVT_2"/>
</dbReference>
<keyword evidence="2" id="KW-0548">Nucleotidyltransferase</keyword>
<feature type="compositionally biased region" description="Basic residues" evidence="6">
    <location>
        <begin position="92"/>
        <end position="103"/>
    </location>
</feature>
<dbReference type="Pfam" id="PF07727">
    <property type="entry name" value="RVT_2"/>
    <property type="match status" value="1"/>
</dbReference>
<reference evidence="8" key="1">
    <citation type="submission" date="2022-10" db="EMBL/GenBank/DDBJ databases">
        <authorList>
            <person name="Chen Y."/>
            <person name="Dougan E. K."/>
            <person name="Chan C."/>
            <person name="Rhodes N."/>
            <person name="Thang M."/>
        </authorList>
    </citation>
    <scope>NUCLEOTIDE SEQUENCE</scope>
</reference>
<evidence type="ECO:0000256" key="6">
    <source>
        <dbReference type="SAM" id="MobiDB-lite"/>
    </source>
</evidence>
<keyword evidence="9" id="KW-0645">Protease</keyword>
<keyword evidence="3" id="KW-0540">Nuclease</keyword>
<feature type="region of interest" description="Disordered" evidence="6">
    <location>
        <begin position="1"/>
        <end position="125"/>
    </location>
</feature>
<evidence type="ECO:0000313" key="10">
    <source>
        <dbReference type="Proteomes" id="UP001152797"/>
    </source>
</evidence>
<dbReference type="Gene3D" id="2.40.70.10">
    <property type="entry name" value="Acid Proteases"/>
    <property type="match status" value="1"/>
</dbReference>
<feature type="region of interest" description="Disordered" evidence="6">
    <location>
        <begin position="1255"/>
        <end position="1279"/>
    </location>
</feature>
<feature type="domain" description="Integrase catalytic" evidence="7">
    <location>
        <begin position="1753"/>
        <end position="1923"/>
    </location>
</feature>
<feature type="compositionally biased region" description="Polar residues" evidence="6">
    <location>
        <begin position="2194"/>
        <end position="2203"/>
    </location>
</feature>
<evidence type="ECO:0000256" key="1">
    <source>
        <dbReference type="ARBA" id="ARBA00022679"/>
    </source>
</evidence>
<keyword evidence="5" id="KW-0175">Coiled coil</keyword>
<dbReference type="GO" id="GO:0008233">
    <property type="term" value="F:peptidase activity"/>
    <property type="evidence" value="ECO:0007669"/>
    <property type="project" value="UniProtKB-KW"/>
</dbReference>
<feature type="compositionally biased region" description="Low complexity" evidence="6">
    <location>
        <begin position="2247"/>
        <end position="2258"/>
    </location>
</feature>
<dbReference type="OrthoDB" id="441008at2759"/>
<dbReference type="GO" id="GO:0004519">
    <property type="term" value="F:endonuclease activity"/>
    <property type="evidence" value="ECO:0007669"/>
    <property type="project" value="UniProtKB-KW"/>
</dbReference>
<accession>A0A9P1CL76</accession>
<feature type="compositionally biased region" description="Low complexity" evidence="6">
    <location>
        <begin position="539"/>
        <end position="572"/>
    </location>
</feature>
<feature type="region of interest" description="Disordered" evidence="6">
    <location>
        <begin position="529"/>
        <end position="612"/>
    </location>
</feature>
<dbReference type="InterPro" id="IPR021109">
    <property type="entry name" value="Peptidase_aspartic_dom_sf"/>
</dbReference>
<dbReference type="GO" id="GO:0003676">
    <property type="term" value="F:nucleic acid binding"/>
    <property type="evidence" value="ECO:0007669"/>
    <property type="project" value="InterPro"/>
</dbReference>
<proteinExistence type="predicted"/>
<dbReference type="GO" id="GO:0016779">
    <property type="term" value="F:nucleotidyltransferase activity"/>
    <property type="evidence" value="ECO:0007669"/>
    <property type="project" value="UniProtKB-KW"/>
</dbReference>
<dbReference type="EMBL" id="CAMXCT020001924">
    <property type="protein sequence ID" value="CAL1147589.1"/>
    <property type="molecule type" value="Genomic_DNA"/>
</dbReference>
<protein>
    <submittedName>
        <fullName evidence="9">Copia protein (Gag-int-pol protein) [Cleaved into: Copia VLP protein Copia protease ]</fullName>
    </submittedName>
</protein>
<dbReference type="InterPro" id="IPR036397">
    <property type="entry name" value="RNaseH_sf"/>
</dbReference>
<feature type="compositionally biased region" description="Basic and acidic residues" evidence="6">
    <location>
        <begin position="1269"/>
        <end position="1279"/>
    </location>
</feature>
<sequence length="3077" mass="339414">MVSHADDGRQSRRSSVAKVPSDGLSDGSTHDGHRSRQSKTSQEFTCLEAFANPKRENWCDVRDDDSDGDDQDLWLSASPFKEPTTEAPATPSRHRPAPRRRSKRDSPREEIQHSQGRPEAVQQPAQIPGSVVTIADIGLPCGAPPAPAPCGACGATSAAAKAMPTPPMWPGIMSTSPIEQPRPAVFLPCGAIGASGGPPARSPMNGGSLPVGSPTGDASTRAIYSGSPTFMGPPMTPMTPVDPSLRPAQWPDASPVYQPCAWPWPPAGVQPQPGMAPMAPMAPAGVALVLALLSCINSGTGERSFAMADDEKGSGAWSKVPTWDGDPKSWRSFQREMEWWLESLDVNATTKYNLAARWLLRQSGIVRQRGEEFTPSELAHQPEEKAIDPETGDEYVVVQADPLKGMRKLLKALESINGKTVLDKRGDLRNSFYLELRRKPGERISEFCTRFRSAVADLRMEGVTLPSGELGWFLKQKLGLDAIRTQLLETALQGKESYEETEVEVLRLFRDLHVSDPLQRRAVEQQKNPVFRRFLSQQSGPPSRSSYAPSSAAASMSSGGSSRSFATSASRHSTYRKPFSNPPRQAHVTETEDDEVPEDEEEMIPENENGGNNLEEVLQAEAEILASEIEEALEDGIDASLVQDMEETVESAAEALVTMREARHKLAEVKKDRGYGKVSPTGTSTTSTKAKVDAKKSSGKYPCFDCGKVGHWAGDSSCSSPGAGIGRKSSRKPPKSVRVVETLNTEHVVDGPIDDGHDSNEVLTVTKVNPNMSMSEALEQSSTKREIYAVSTGLAQDKRLVGALDSACNRTVTGPQWLQTFLHALHDAPQDVRDLISKTDETETFKFGDGGTQVSHERWRLPMMIGDVLVCFNVSIVPVPSLGLLLGRDFLETLGATMDFSRKIIKFDFIGSAAIHLKQLTAGHYLLPLLPQAWKRVGPQRWRKFGIDGVVELQLSTRKWLDQDLHDLSCSNFLYDSILYDIFDFEIFSKMDARSRWHLSGLHLWLVRHPGLRHLPCPYPAVGNLVQWQKQATMMVENGILPAAALRKALAAKSFNVQNFQDAIQLRNRFGIKMSFLEDPLLDGMMAGKAVAGLASQVKRDAMKEAKAKADLALKKGQAEDEARAMIGPRGGLPSLRQDLVRLTALVKVPINEKMTVPQLKDAVRPTVELLKVQPKTASTARSSQEVVPKQTMKQVQPPPAMKSVPQQDVHKYLMEQQQKFQETMLKLGVSAEQFHQASLSGTYRRSDGKWLSGSSGWGVGHPTGGSERPSDGGHDRVRQHGEFGRLNDAEAFEIRQDLKRGQAKLIADAWNKHMADCKKVSAGFKDVREILEVEFEKEMQDLCACGGPYIFLESNLAHDEFEATTFESIFESFEITVELYVPKNDIVPENHKTLEETYVTCWHFGARAWFEHYSLDEEFDNCSLSAASERFMIDEKFGTCSPFGVYTNTQRVMNEAAKRGHRVGTPMSLETGWNFLIPEHREEAKEIIKKEKPLFLMLAFPCGPFSPLQRLNPSPMHEENLKNGRILMDFAIELAQIQLDGGRHYVMENPRPSGAWKEPSMMRFMESSLASTVTFDQCRLGLRSRGGGLHRKATQLASSSPTVTSSLENCRCTRTHVHDPVIGGKAVTERAGHYPIRLAKRLVIGMERQFNEEALKSSEVLAVGPGEEDDFPASALPMFDSDSEVEERVVPAIDGKIPASVRALIARLHNNTGHRSNKRLARALTLSGAPSEVIRAAKEHKCSVCMERVPPRPQRPASLPEPRDVSDQVHCDLVEVYDATGQKFFIIHATEFCTRFQLGQVLERRTADDVINFFRTVWLPVFGPMRTLVCDQAREFISHAFQDFCSEQSVLLWHIGVGAPWQNGIAERSGGILKAVLGATVVANSVVGKDDMAVALGEALSAYNHDINESGVSPAQAALGKAPRLPGDVLSDVQSRLAEHDLVSNNPSFARQLALRETAKVAMTRLHFSRGLRRAELARSRNPTIENEPNPGEIVYFFRFQKYNSKHSQNRRRLSLKRWHGPALLVAIEKSSDGSNGANAYLSFKGQLTKCSMEHVRKASPLEQIASDVWKDAIEDVISQAMHDLTISGLPSDGRADPAGGGGIIPQSAGGDGLIPQPAQHAVAGEQSSGEVSGPGLMAEDLPPVQPQELIGAVQASVEPSIPSVVGTLSRRQSLEAPLPPTPTPSTPRMTPVDSSRTTTSRAPRLQRALSHARAISADVEEGGAKRPASVGPEQLRSDTRSAFEAPEASSQAAGSSAAHDALVIGKEDVMSVLNVDAEKVHPLVRLHAEACADRLQPLDSHVRDHGTWRGDWDFPSQLEWNIRQKYGLTWPSGNDDINEAMAVQTARKEYFWHNMNAKQKLAFEKAAEAGWNVWVTNDAVEVLSDREASKIRNDLKSKNEDCKILTPRWVFTDKHDGLRTPTNNLELKANARLVVPGFKDILAYAIRKDAPTASRTSQHLTFTLTAAYFKDFGWRLLSVDVKSAFLNGDRYLAGTRELFIQNVKNNHGEPQLPFGRFGLARVKKGVFGLSDAPRQWYLRLHRALTERGWTRNPMDAACWMLWEIDEKGNSVLLGVVLSHVDDLLCGGSPRARESILSLEKELGFGSIEHNSFNYCGKKVSQDEHGVIHVTMPEYHANLQPVNVPVHRKKNPDAELNDAEKKQLRAILGSLQWLVAQVRVDQGFALSTLQGEKPTVGTLMRANLLVKTFKASGSFGLRFRPMSLENAGIMVVSDASLGNVNKDGSTAGDVTTKVFSQASYVVLIAEEKMMPGESGKFCLLDARSHRLQRVCRSTFSAELLGTEEAFDVGQYCRGLVASLRGYPMAVRHVDSILEAIPMTVVVDAKDVFDKCLSDTPSYGSQKSLAFTVAWIRTMLRRPNTSLRWTSTENMFVDGGTKEMDLEHMRAILAAGEWCPKYTTKFIKQVAKSCKQRALTLTSSTAELPGQPLSESHAVFPYLHRLSETPGWHFEDRLVVQVARILEEQVPVKELRSLQAPIGFPSNHRYVQYTSHKTRYGRQVACPHGKDAKDAKDAKDEDHQDQYRNIQHCHAPFVADPGDPAPHGSSFVAGYVANMEA</sequence>
<keyword evidence="4" id="KW-0378">Hydrolase</keyword>
<dbReference type="PANTHER" id="PTHR37984">
    <property type="entry name" value="PROTEIN CBG26694"/>
    <property type="match status" value="1"/>
</dbReference>
<evidence type="ECO:0000259" key="7">
    <source>
        <dbReference type="PROSITE" id="PS50994"/>
    </source>
</evidence>
<feature type="compositionally biased region" description="Polar residues" evidence="6">
    <location>
        <begin position="1176"/>
        <end position="1186"/>
    </location>
</feature>
<evidence type="ECO:0000313" key="8">
    <source>
        <dbReference type="EMBL" id="CAI3994214.1"/>
    </source>
</evidence>
<dbReference type="EMBL" id="CAMXCT030001924">
    <property type="protein sequence ID" value="CAL4781526.1"/>
    <property type="molecule type" value="Genomic_DNA"/>
</dbReference>
<evidence type="ECO:0000256" key="5">
    <source>
        <dbReference type="SAM" id="Coils"/>
    </source>
</evidence>
<feature type="coiled-coil region" evidence="5">
    <location>
        <begin position="615"/>
        <end position="672"/>
    </location>
</feature>
<dbReference type="PROSITE" id="PS50994">
    <property type="entry name" value="INTEGRASE"/>
    <property type="match status" value="1"/>
</dbReference>
<feature type="region of interest" description="Disordered" evidence="6">
    <location>
        <begin position="1175"/>
        <end position="1204"/>
    </location>
</feature>
<dbReference type="InterPro" id="IPR050951">
    <property type="entry name" value="Retrovirus_Pol_polyprotein"/>
</dbReference>
<feature type="region of interest" description="Disordered" evidence="6">
    <location>
        <begin position="2090"/>
        <end position="2144"/>
    </location>
</feature>
<feature type="compositionally biased region" description="Basic and acidic residues" evidence="6">
    <location>
        <begin position="1"/>
        <end position="10"/>
    </location>
</feature>
<keyword evidence="4" id="KW-0255">Endonuclease</keyword>
<dbReference type="GO" id="GO:0015074">
    <property type="term" value="P:DNA integration"/>
    <property type="evidence" value="ECO:0007669"/>
    <property type="project" value="InterPro"/>
</dbReference>
<dbReference type="GO" id="GO:0006508">
    <property type="term" value="P:proteolysis"/>
    <property type="evidence" value="ECO:0007669"/>
    <property type="project" value="UniProtKB-KW"/>
</dbReference>
<reference evidence="9 10" key="2">
    <citation type="submission" date="2024-05" db="EMBL/GenBank/DDBJ databases">
        <authorList>
            <person name="Chen Y."/>
            <person name="Shah S."/>
            <person name="Dougan E. K."/>
            <person name="Thang M."/>
            <person name="Chan C."/>
        </authorList>
    </citation>
    <scope>NUCLEOTIDE SEQUENCE [LARGE SCALE GENOMIC DNA]</scope>
</reference>
<dbReference type="EMBL" id="CAMXCT010001924">
    <property type="protein sequence ID" value="CAI3994214.1"/>
    <property type="molecule type" value="Genomic_DNA"/>
</dbReference>
<feature type="compositionally biased region" description="Acidic residues" evidence="6">
    <location>
        <begin position="591"/>
        <end position="605"/>
    </location>
</feature>
<evidence type="ECO:0000256" key="2">
    <source>
        <dbReference type="ARBA" id="ARBA00022695"/>
    </source>
</evidence>
<dbReference type="PANTHER" id="PTHR37984:SF5">
    <property type="entry name" value="PROTEIN NYNRIN-LIKE"/>
    <property type="match status" value="1"/>
</dbReference>
<comment type="caution">
    <text evidence="8">The sequence shown here is derived from an EMBL/GenBank/DDBJ whole genome shotgun (WGS) entry which is preliminary data.</text>
</comment>
<organism evidence="8">
    <name type="scientific">Cladocopium goreaui</name>
    <dbReference type="NCBI Taxonomy" id="2562237"/>
    <lineage>
        <taxon>Eukaryota</taxon>
        <taxon>Sar</taxon>
        <taxon>Alveolata</taxon>
        <taxon>Dinophyceae</taxon>
        <taxon>Suessiales</taxon>
        <taxon>Symbiodiniaceae</taxon>
        <taxon>Cladocopium</taxon>
    </lineage>
</organism>
<feature type="compositionally biased region" description="Acidic residues" evidence="6">
    <location>
        <begin position="62"/>
        <end position="72"/>
    </location>
</feature>
<evidence type="ECO:0000313" key="9">
    <source>
        <dbReference type="EMBL" id="CAL4781526.1"/>
    </source>
</evidence>
<dbReference type="InterPro" id="IPR012337">
    <property type="entry name" value="RNaseH-like_sf"/>
</dbReference>
<name>A0A9P1CL76_9DINO</name>